<dbReference type="Proteomes" id="UP001153331">
    <property type="component" value="Unassembled WGS sequence"/>
</dbReference>
<sequence>MPPKRPRPESSEPEHLDFHAWKAYQASAQRQERALNSVYEPSREDAPDHMWYSLDHAAIESKVASMCQSLLKSVRDYEHVDQEISDLVQALDSASIMPVPVKTNIAVYKIGAPDDTTISDIEIEFLNQDEIREFVEEQIRRYADVYSPSTSDDQMSGDQNDSDMSMSSDDEDIIPATEGKRKISDTLQRGADTAHDFFRIIFGTRDDDHALEDLQSWLQQPDLEDGRFLEHCVDIALEHLAKAHATDGSFTYGDLNQTRTAVVNEYRRKANFEMVVAKSDRFSSSTAQDRYLTRAIRQHEARNTILVLNKADSFLTTSSAESIKLINSISEEPFTSIKTNLEEATKLDAEDPELVQTYRKSLIKDAQLAFIRREASRVQQELLAKGKCVEVFSVSAGQYMDWREHLRVENPLWEPEVTGIPSLRCFLLTLPAEASYQNLTDHVFEVLSDINDQVSRVLKKFEDDDAYAGLRTRLKQQVLELLTQLKELSDSLPHNSIPRVWDEGEKQTIMKSLEAVVDAWRYPQVHWTSFRKMLRENGTPINGKLQSKNLNEEVQSQYKGQLKQWREKARKKTKELVLLLDDPVQDLLQDTQHRFDRIAADPELKQRANEALRKAIRRILIAREKFETDLKSSVKENYLLFTTEHDVYCPVAREMKSIYSHVSGIGVGVKDHHSNSTIDHRRDSDQNHRSADPRLAFGMCDIRQRSVKTSTSLLDNHPEPLRQRRPQVRRARARSREAIAPHPSLPVRFARAQSPLPGARRSRSAAR</sequence>
<organism evidence="1 2">
    <name type="scientific">Boeremia exigua</name>
    <dbReference type="NCBI Taxonomy" id="749465"/>
    <lineage>
        <taxon>Eukaryota</taxon>
        <taxon>Fungi</taxon>
        <taxon>Dikarya</taxon>
        <taxon>Ascomycota</taxon>
        <taxon>Pezizomycotina</taxon>
        <taxon>Dothideomycetes</taxon>
        <taxon>Pleosporomycetidae</taxon>
        <taxon>Pleosporales</taxon>
        <taxon>Pleosporineae</taxon>
        <taxon>Didymellaceae</taxon>
        <taxon>Boeremia</taxon>
    </lineage>
</organism>
<reference evidence="1" key="1">
    <citation type="submission" date="2022-11" db="EMBL/GenBank/DDBJ databases">
        <title>Genome Sequence of Boeremia exigua.</title>
        <authorList>
            <person name="Buettner E."/>
        </authorList>
    </citation>
    <scope>NUCLEOTIDE SEQUENCE</scope>
    <source>
        <strain evidence="1">CU02</strain>
    </source>
</reference>
<evidence type="ECO:0000313" key="2">
    <source>
        <dbReference type="Proteomes" id="UP001153331"/>
    </source>
</evidence>
<comment type="caution">
    <text evidence="1">The sequence shown here is derived from an EMBL/GenBank/DDBJ whole genome shotgun (WGS) entry which is preliminary data.</text>
</comment>
<keyword evidence="2" id="KW-1185">Reference proteome</keyword>
<protein>
    <submittedName>
        <fullName evidence="1">Uncharacterized protein</fullName>
    </submittedName>
</protein>
<proteinExistence type="predicted"/>
<gene>
    <name evidence="1" type="ORF">OPT61_g9549</name>
</gene>
<dbReference type="EMBL" id="JAPHNI010001175">
    <property type="protein sequence ID" value="KAJ8106416.1"/>
    <property type="molecule type" value="Genomic_DNA"/>
</dbReference>
<name>A0ACC2HTM2_9PLEO</name>
<evidence type="ECO:0000313" key="1">
    <source>
        <dbReference type="EMBL" id="KAJ8106416.1"/>
    </source>
</evidence>
<accession>A0ACC2HTM2</accession>